<dbReference type="EMBL" id="JACHIO010000003">
    <property type="protein sequence ID" value="MBB5062682.1"/>
    <property type="molecule type" value="Genomic_DNA"/>
</dbReference>
<evidence type="ECO:0000313" key="1">
    <source>
        <dbReference type="EMBL" id="MBB5062682.1"/>
    </source>
</evidence>
<dbReference type="AlphaFoldDB" id="A0A7W7ZN57"/>
<accession>A0A7W7ZN57</accession>
<proteinExistence type="predicted"/>
<evidence type="ECO:0000313" key="2">
    <source>
        <dbReference type="Proteomes" id="UP000584867"/>
    </source>
</evidence>
<dbReference type="Proteomes" id="UP000584867">
    <property type="component" value="Unassembled WGS sequence"/>
</dbReference>
<organism evidence="1 2">
    <name type="scientific">Granulicella mallensis</name>
    <dbReference type="NCBI Taxonomy" id="940614"/>
    <lineage>
        <taxon>Bacteria</taxon>
        <taxon>Pseudomonadati</taxon>
        <taxon>Acidobacteriota</taxon>
        <taxon>Terriglobia</taxon>
        <taxon>Terriglobales</taxon>
        <taxon>Acidobacteriaceae</taxon>
        <taxon>Granulicella</taxon>
    </lineage>
</organism>
<gene>
    <name evidence="1" type="ORF">HDF15_001012</name>
</gene>
<protein>
    <submittedName>
        <fullName evidence="1">Uncharacterized protein</fullName>
    </submittedName>
</protein>
<comment type="caution">
    <text evidence="1">The sequence shown here is derived from an EMBL/GenBank/DDBJ whole genome shotgun (WGS) entry which is preliminary data.</text>
</comment>
<name>A0A7W7ZN57_9BACT</name>
<sequence length="86" mass="9953">MYATRFILDQAHEGKGRLRPTTQRMSRPTKSLAGFVSIMDRAPQNDCGWGAVRRNRTDKDSIIEFSRRTDNEYRMDGKFIVSSLQI</sequence>
<reference evidence="1 2" key="1">
    <citation type="submission" date="2020-08" db="EMBL/GenBank/DDBJ databases">
        <title>Genomic Encyclopedia of Type Strains, Phase IV (KMG-V): Genome sequencing to study the core and pangenomes of soil and plant-associated prokaryotes.</title>
        <authorList>
            <person name="Whitman W."/>
        </authorList>
    </citation>
    <scope>NUCLEOTIDE SEQUENCE [LARGE SCALE GENOMIC DNA]</scope>
    <source>
        <strain evidence="1 2">X5P3</strain>
    </source>
</reference>